<comment type="caution">
    <text evidence="2">The sequence shown here is derived from an EMBL/GenBank/DDBJ whole genome shotgun (WGS) entry which is preliminary data.</text>
</comment>
<protein>
    <submittedName>
        <fullName evidence="2">Uncharacterized protein</fullName>
    </submittedName>
</protein>
<feature type="compositionally biased region" description="Low complexity" evidence="1">
    <location>
        <begin position="145"/>
        <end position="159"/>
    </location>
</feature>
<reference evidence="2 3" key="1">
    <citation type="journal article" date="2022" name="Nat. Plants">
        <title>Genomes of leafy and leafless Platanthera orchids illuminate the evolution of mycoheterotrophy.</title>
        <authorList>
            <person name="Li M.H."/>
            <person name="Liu K.W."/>
            <person name="Li Z."/>
            <person name="Lu H.C."/>
            <person name="Ye Q.L."/>
            <person name="Zhang D."/>
            <person name="Wang J.Y."/>
            <person name="Li Y.F."/>
            <person name="Zhong Z.M."/>
            <person name="Liu X."/>
            <person name="Yu X."/>
            <person name="Liu D.K."/>
            <person name="Tu X.D."/>
            <person name="Liu B."/>
            <person name="Hao Y."/>
            <person name="Liao X.Y."/>
            <person name="Jiang Y.T."/>
            <person name="Sun W.H."/>
            <person name="Chen J."/>
            <person name="Chen Y.Q."/>
            <person name="Ai Y."/>
            <person name="Zhai J.W."/>
            <person name="Wu S.S."/>
            <person name="Zhou Z."/>
            <person name="Hsiao Y.Y."/>
            <person name="Wu W.L."/>
            <person name="Chen Y.Y."/>
            <person name="Lin Y.F."/>
            <person name="Hsu J.L."/>
            <person name="Li C.Y."/>
            <person name="Wang Z.W."/>
            <person name="Zhao X."/>
            <person name="Zhong W.Y."/>
            <person name="Ma X.K."/>
            <person name="Ma L."/>
            <person name="Huang J."/>
            <person name="Chen G.Z."/>
            <person name="Huang M.Z."/>
            <person name="Huang L."/>
            <person name="Peng D.H."/>
            <person name="Luo Y.B."/>
            <person name="Zou S.Q."/>
            <person name="Chen S.P."/>
            <person name="Lan S."/>
            <person name="Tsai W.C."/>
            <person name="Van de Peer Y."/>
            <person name="Liu Z.J."/>
        </authorList>
    </citation>
    <scope>NUCLEOTIDE SEQUENCE [LARGE SCALE GENOMIC DNA]</scope>
    <source>
        <strain evidence="2">Lor288</strain>
    </source>
</reference>
<evidence type="ECO:0000313" key="3">
    <source>
        <dbReference type="Proteomes" id="UP001412067"/>
    </source>
</evidence>
<organism evidence="2 3">
    <name type="scientific">Platanthera guangdongensis</name>
    <dbReference type="NCBI Taxonomy" id="2320717"/>
    <lineage>
        <taxon>Eukaryota</taxon>
        <taxon>Viridiplantae</taxon>
        <taxon>Streptophyta</taxon>
        <taxon>Embryophyta</taxon>
        <taxon>Tracheophyta</taxon>
        <taxon>Spermatophyta</taxon>
        <taxon>Magnoliopsida</taxon>
        <taxon>Liliopsida</taxon>
        <taxon>Asparagales</taxon>
        <taxon>Orchidaceae</taxon>
        <taxon>Orchidoideae</taxon>
        <taxon>Orchideae</taxon>
        <taxon>Orchidinae</taxon>
        <taxon>Platanthera</taxon>
    </lineage>
</organism>
<evidence type="ECO:0000256" key="1">
    <source>
        <dbReference type="SAM" id="MobiDB-lite"/>
    </source>
</evidence>
<dbReference type="Proteomes" id="UP001412067">
    <property type="component" value="Unassembled WGS sequence"/>
</dbReference>
<sequence>MSPLKPLHSVGVTGPVLAGGPMKPYKQGPFCEYVKEHIGPSIFRFAILSFSSGVTSIPPRNFISSEQIALRPPDRALFPRRQPSPGDGALSLPAAAISRFLLLIPIPHPDFISPTTLSPSSSPLPATAPSLGGPFMTTALSSGESNGSLPPNGPLSLPQ</sequence>
<evidence type="ECO:0000313" key="2">
    <source>
        <dbReference type="EMBL" id="KAK8940131.1"/>
    </source>
</evidence>
<feature type="region of interest" description="Disordered" evidence="1">
    <location>
        <begin position="116"/>
        <end position="159"/>
    </location>
</feature>
<feature type="compositionally biased region" description="Low complexity" evidence="1">
    <location>
        <begin position="116"/>
        <end position="131"/>
    </location>
</feature>
<name>A0ABR2LGP4_9ASPA</name>
<dbReference type="EMBL" id="JBBWWR010000020">
    <property type="protein sequence ID" value="KAK8940131.1"/>
    <property type="molecule type" value="Genomic_DNA"/>
</dbReference>
<accession>A0ABR2LGP4</accession>
<keyword evidence="3" id="KW-1185">Reference proteome</keyword>
<gene>
    <name evidence="2" type="ORF">KSP40_PGU015472</name>
</gene>
<proteinExistence type="predicted"/>